<protein>
    <submittedName>
        <fullName evidence="1">Uncharacterized protein</fullName>
    </submittedName>
</protein>
<accession>A0A377HPH3</accession>
<gene>
    <name evidence="1" type="ORF">NCTC11645_02461</name>
</gene>
<dbReference type="AlphaFoldDB" id="A0A377HPH3"/>
<name>A0A377HPH3_GRIHO</name>
<proteinExistence type="predicted"/>
<sequence>MFCNIFGVFILFVGVRVYSDNDQDWCVLAHNVPS</sequence>
<evidence type="ECO:0000313" key="2">
    <source>
        <dbReference type="Proteomes" id="UP000254512"/>
    </source>
</evidence>
<reference evidence="1 2" key="1">
    <citation type="submission" date="2018-06" db="EMBL/GenBank/DDBJ databases">
        <authorList>
            <consortium name="Pathogen Informatics"/>
            <person name="Doyle S."/>
        </authorList>
    </citation>
    <scope>NUCLEOTIDE SEQUENCE [LARGE SCALE GENOMIC DNA]</scope>
    <source>
        <strain evidence="1 2">NCTC11645</strain>
    </source>
</reference>
<organism evidence="1 2">
    <name type="scientific">Grimontia hollisae</name>
    <name type="common">Vibrio hollisae</name>
    <dbReference type="NCBI Taxonomy" id="673"/>
    <lineage>
        <taxon>Bacteria</taxon>
        <taxon>Pseudomonadati</taxon>
        <taxon>Pseudomonadota</taxon>
        <taxon>Gammaproteobacteria</taxon>
        <taxon>Vibrionales</taxon>
        <taxon>Vibrionaceae</taxon>
        <taxon>Grimontia</taxon>
    </lineage>
</organism>
<dbReference type="EMBL" id="UGHD01000002">
    <property type="protein sequence ID" value="STO58046.1"/>
    <property type="molecule type" value="Genomic_DNA"/>
</dbReference>
<dbReference type="Proteomes" id="UP000254512">
    <property type="component" value="Unassembled WGS sequence"/>
</dbReference>
<evidence type="ECO:0000313" key="1">
    <source>
        <dbReference type="EMBL" id="STO58046.1"/>
    </source>
</evidence>